<feature type="transmembrane region" description="Helical" evidence="5">
    <location>
        <begin position="233"/>
        <end position="257"/>
    </location>
</feature>
<feature type="transmembrane region" description="Helical" evidence="5">
    <location>
        <begin position="83"/>
        <end position="106"/>
    </location>
</feature>
<comment type="caution">
    <text evidence="6">The sequence shown here is derived from an EMBL/GenBank/DDBJ whole genome shotgun (WGS) entry which is preliminary data.</text>
</comment>
<sequence length="289" mass="30852">MPKSSLRCLDPNTATLLKLAAAVLIFASSSAGVAIPLVWRRRRSRGVFPAFAMAKAFVAGVLLATALVHMLPEAWKSLALASGWIWSKFPVAGFVAMMAALGTVLIESVRMKGKEKLVNCASYEEGGLQSVDGEKQVLELGIVSHSIIIGVSLGISQSPCSIRPLTIALFLHQFFQGFALGGGFTSQAQFENHKEILMAFFFAIITPIGIAVGAIAMALVYDPRSSVAMVAEAIVDSISAGILMYVSLVDLIVMDLLELLKRSSFRVQVGIFAALFVGAMLMSLLALWA</sequence>
<comment type="subcellular location">
    <subcellularLocation>
        <location evidence="1">Membrane</location>
        <topology evidence="1">Multi-pass membrane protein</topology>
    </subcellularLocation>
</comment>
<protein>
    <submittedName>
        <fullName evidence="6">Uncharacterized protein</fullName>
    </submittedName>
</protein>
<evidence type="ECO:0000313" key="7">
    <source>
        <dbReference type="Proteomes" id="UP001552299"/>
    </source>
</evidence>
<evidence type="ECO:0000256" key="1">
    <source>
        <dbReference type="ARBA" id="ARBA00004141"/>
    </source>
</evidence>
<dbReference type="Pfam" id="PF02535">
    <property type="entry name" value="Zip"/>
    <property type="match status" value="2"/>
</dbReference>
<feature type="transmembrane region" description="Helical" evidence="5">
    <location>
        <begin position="51"/>
        <end position="71"/>
    </location>
</feature>
<evidence type="ECO:0000256" key="4">
    <source>
        <dbReference type="ARBA" id="ARBA00023136"/>
    </source>
</evidence>
<keyword evidence="7" id="KW-1185">Reference proteome</keyword>
<evidence type="ECO:0000313" key="6">
    <source>
        <dbReference type="EMBL" id="KAL0925233.1"/>
    </source>
</evidence>
<dbReference type="PANTHER" id="PTHR11040:SF44">
    <property type="entry name" value="PROTEIN ZNTC-RELATED"/>
    <property type="match status" value="1"/>
</dbReference>
<dbReference type="EMBL" id="JANQDX010000004">
    <property type="protein sequence ID" value="KAL0925233.1"/>
    <property type="molecule type" value="Genomic_DNA"/>
</dbReference>
<proteinExistence type="predicted"/>
<dbReference type="AlphaFoldDB" id="A0ABD0VK80"/>
<dbReference type="Proteomes" id="UP001552299">
    <property type="component" value="Unassembled WGS sequence"/>
</dbReference>
<feature type="transmembrane region" description="Helical" evidence="5">
    <location>
        <begin position="196"/>
        <end position="221"/>
    </location>
</feature>
<evidence type="ECO:0000256" key="5">
    <source>
        <dbReference type="SAM" id="Phobius"/>
    </source>
</evidence>
<reference evidence="6 7" key="1">
    <citation type="journal article" date="2024" name="Plant Biotechnol. J.">
        <title>Dendrobium thyrsiflorum genome and its molecular insights into genes involved in important horticultural traits.</title>
        <authorList>
            <person name="Chen B."/>
            <person name="Wang J.Y."/>
            <person name="Zheng P.J."/>
            <person name="Li K.L."/>
            <person name="Liang Y.M."/>
            <person name="Chen X.F."/>
            <person name="Zhang C."/>
            <person name="Zhao X."/>
            <person name="He X."/>
            <person name="Zhang G.Q."/>
            <person name="Liu Z.J."/>
            <person name="Xu Q."/>
        </authorList>
    </citation>
    <scope>NUCLEOTIDE SEQUENCE [LARGE SCALE GENOMIC DNA]</scope>
    <source>
        <strain evidence="6">GZMU011</strain>
    </source>
</reference>
<evidence type="ECO:0000256" key="2">
    <source>
        <dbReference type="ARBA" id="ARBA00022692"/>
    </source>
</evidence>
<dbReference type="PANTHER" id="PTHR11040">
    <property type="entry name" value="ZINC/IRON TRANSPORTER"/>
    <property type="match status" value="1"/>
</dbReference>
<accession>A0ABD0VK80</accession>
<keyword evidence="3 5" id="KW-1133">Transmembrane helix</keyword>
<keyword evidence="2 5" id="KW-0812">Transmembrane</keyword>
<evidence type="ECO:0000256" key="3">
    <source>
        <dbReference type="ARBA" id="ARBA00022989"/>
    </source>
</evidence>
<dbReference type="GO" id="GO:0016020">
    <property type="term" value="C:membrane"/>
    <property type="evidence" value="ECO:0007669"/>
    <property type="project" value="UniProtKB-SubCell"/>
</dbReference>
<name>A0ABD0VK80_DENTH</name>
<gene>
    <name evidence="6" type="ORF">M5K25_003551</name>
</gene>
<keyword evidence="4 5" id="KW-0472">Membrane</keyword>
<organism evidence="6 7">
    <name type="scientific">Dendrobium thyrsiflorum</name>
    <name type="common">Pinecone-like raceme dendrobium</name>
    <name type="synonym">Orchid</name>
    <dbReference type="NCBI Taxonomy" id="117978"/>
    <lineage>
        <taxon>Eukaryota</taxon>
        <taxon>Viridiplantae</taxon>
        <taxon>Streptophyta</taxon>
        <taxon>Embryophyta</taxon>
        <taxon>Tracheophyta</taxon>
        <taxon>Spermatophyta</taxon>
        <taxon>Magnoliopsida</taxon>
        <taxon>Liliopsida</taxon>
        <taxon>Asparagales</taxon>
        <taxon>Orchidaceae</taxon>
        <taxon>Epidendroideae</taxon>
        <taxon>Malaxideae</taxon>
        <taxon>Dendrobiinae</taxon>
        <taxon>Dendrobium</taxon>
    </lineage>
</organism>
<dbReference type="InterPro" id="IPR003689">
    <property type="entry name" value="ZIP"/>
</dbReference>
<feature type="transmembrane region" description="Helical" evidence="5">
    <location>
        <begin position="269"/>
        <end position="288"/>
    </location>
</feature>
<feature type="transmembrane region" description="Helical" evidence="5">
    <location>
        <begin position="20"/>
        <end position="39"/>
    </location>
</feature>